<protein>
    <submittedName>
        <fullName evidence="1">Uncharacterized protein</fullName>
    </submittedName>
</protein>
<proteinExistence type="predicted"/>
<reference evidence="1" key="1">
    <citation type="submission" date="2018-02" db="EMBL/GenBank/DDBJ databases">
        <title>Rhizophora mucronata_Transcriptome.</title>
        <authorList>
            <person name="Meera S.P."/>
            <person name="Sreeshan A."/>
            <person name="Augustine A."/>
        </authorList>
    </citation>
    <scope>NUCLEOTIDE SEQUENCE</scope>
    <source>
        <tissue evidence="1">Leaf</tissue>
    </source>
</reference>
<dbReference type="EMBL" id="GGEC01077265">
    <property type="protein sequence ID" value="MBX57749.1"/>
    <property type="molecule type" value="Transcribed_RNA"/>
</dbReference>
<evidence type="ECO:0000313" key="1">
    <source>
        <dbReference type="EMBL" id="MBX57749.1"/>
    </source>
</evidence>
<name>A0A2P2PSZ0_RHIMU</name>
<sequence length="46" mass="5016">MILKNHVCPRLPANGTKYSKSFANKSSVAITSGTSPKKRRGLQLKT</sequence>
<dbReference type="AlphaFoldDB" id="A0A2P2PSZ0"/>
<accession>A0A2P2PSZ0</accession>
<organism evidence="1">
    <name type="scientific">Rhizophora mucronata</name>
    <name type="common">Asiatic mangrove</name>
    <dbReference type="NCBI Taxonomy" id="61149"/>
    <lineage>
        <taxon>Eukaryota</taxon>
        <taxon>Viridiplantae</taxon>
        <taxon>Streptophyta</taxon>
        <taxon>Embryophyta</taxon>
        <taxon>Tracheophyta</taxon>
        <taxon>Spermatophyta</taxon>
        <taxon>Magnoliopsida</taxon>
        <taxon>eudicotyledons</taxon>
        <taxon>Gunneridae</taxon>
        <taxon>Pentapetalae</taxon>
        <taxon>rosids</taxon>
        <taxon>fabids</taxon>
        <taxon>Malpighiales</taxon>
        <taxon>Rhizophoraceae</taxon>
        <taxon>Rhizophora</taxon>
    </lineage>
</organism>